<dbReference type="EMBL" id="LQRA01000052">
    <property type="protein sequence ID" value="KZE78973.1"/>
    <property type="molecule type" value="Genomic_DNA"/>
</dbReference>
<dbReference type="eggNOG" id="COG3947">
    <property type="taxonomic scope" value="Bacteria"/>
</dbReference>
<proteinExistence type="predicted"/>
<dbReference type="InterPro" id="IPR050266">
    <property type="entry name" value="AB_hydrolase_sf"/>
</dbReference>
<evidence type="ECO:0000313" key="3">
    <source>
        <dbReference type="Proteomes" id="UP000076563"/>
    </source>
</evidence>
<dbReference type="RefSeq" id="WP_063181361.1">
    <property type="nucleotide sequence ID" value="NZ_LQRA01000052.1"/>
</dbReference>
<dbReference type="PANTHER" id="PTHR43798">
    <property type="entry name" value="MONOACYLGLYCEROL LIPASE"/>
    <property type="match status" value="1"/>
</dbReference>
<evidence type="ECO:0000259" key="1">
    <source>
        <dbReference type="Pfam" id="PF12697"/>
    </source>
</evidence>
<reference evidence="3" key="1">
    <citation type="submission" date="2016-01" db="EMBL/GenBank/DDBJ databases">
        <title>Draft genome of Chromobacterium sp. F49.</title>
        <authorList>
            <person name="Hong K.W."/>
        </authorList>
    </citation>
    <scope>NUCLEOTIDE SEQUENCE [LARGE SCALE GENOMIC DNA]</scope>
    <source>
        <strain evidence="3">M63</strain>
    </source>
</reference>
<dbReference type="InterPro" id="IPR029058">
    <property type="entry name" value="AB_hydrolase_fold"/>
</dbReference>
<dbReference type="InterPro" id="IPR000073">
    <property type="entry name" value="AB_hydrolase_1"/>
</dbReference>
<dbReference type="OrthoDB" id="9805423at2"/>
<evidence type="ECO:0000313" key="2">
    <source>
        <dbReference type="EMBL" id="KZE78973.1"/>
    </source>
</evidence>
<dbReference type="InterPro" id="IPR011990">
    <property type="entry name" value="TPR-like_helical_dom_sf"/>
</dbReference>
<gene>
    <name evidence="2" type="ORF">AV654_15915</name>
</gene>
<dbReference type="eggNOG" id="COG0596">
    <property type="taxonomic scope" value="Bacteria"/>
</dbReference>
<dbReference type="Gene3D" id="1.10.10.10">
    <property type="entry name" value="Winged helix-like DNA-binding domain superfamily/Winged helix DNA-binding domain"/>
    <property type="match status" value="1"/>
</dbReference>
<dbReference type="Gene3D" id="1.25.40.10">
    <property type="entry name" value="Tetratricopeptide repeat domain"/>
    <property type="match status" value="1"/>
</dbReference>
<dbReference type="Proteomes" id="UP000076563">
    <property type="component" value="Unassembled WGS sequence"/>
</dbReference>
<dbReference type="AlphaFoldDB" id="A0A163Y6M3"/>
<accession>A0A163Y6M3</accession>
<sequence length="524" mass="59372">MSFFISADSLMYYEHYECPAKGAKTLVMIHGAGLNSTFWQSIVPLLEWRYSILLYDLSGHGQSSEGHADISWELLTGELHALLRSLRVDRVTLLGHDFGAHLAVQFALSYGSMVESLILISPFAHLPLTSLHKEYKLRASLAKKASRQTLGEAMVKRMSVKHQDAVLTQRIVQAFERVHFPTYAQMVELAIKPVFPKDYLLLQKPVLLLSGEQDPVFTPALAGLTHAQLETTGFLVVPDASSLVFVDQPIYSADWIDAFSRKPLPGQRNNAINRELRQHVQQLTKQGYEHWGGNRIRIRCLGKFEVCLNDRIVPGGWNTRYAKSLMIYLAFHPTATREQLCEALFPEVEHPNAMRNLRVYLSHFSKLLEAIDAEKPCLTIGRDVVKLHYLVDCDLMEFLNDLQQVAAEQDSEVKYGLCEDLLSRLSGKLMPGCYDPFALSLKEKVEQLWEGITLWAADYCMQTGKGGQAVPFLLSGLQHGYADETLYYDRLIAIYQQSGNTKELRKWVRKKRNSLSTPPAEEKL</sequence>
<dbReference type="STRING" id="1007103.GCA_000213315_04344"/>
<protein>
    <recommendedName>
        <fullName evidence="1">AB hydrolase-1 domain-containing protein</fullName>
    </recommendedName>
</protein>
<dbReference type="PRINTS" id="PR00111">
    <property type="entry name" value="ABHYDROLASE"/>
</dbReference>
<dbReference type="InterPro" id="IPR036388">
    <property type="entry name" value="WH-like_DNA-bd_sf"/>
</dbReference>
<dbReference type="Pfam" id="PF12697">
    <property type="entry name" value="Abhydrolase_6"/>
    <property type="match status" value="1"/>
</dbReference>
<keyword evidence="3" id="KW-1185">Reference proteome</keyword>
<feature type="domain" description="AB hydrolase-1" evidence="1">
    <location>
        <begin position="26"/>
        <end position="249"/>
    </location>
</feature>
<dbReference type="Gene3D" id="3.40.50.1820">
    <property type="entry name" value="alpha/beta hydrolase"/>
    <property type="match status" value="1"/>
</dbReference>
<comment type="caution">
    <text evidence="2">The sequence shown here is derived from an EMBL/GenBank/DDBJ whole genome shotgun (WGS) entry which is preliminary data.</text>
</comment>
<dbReference type="SUPFAM" id="SSF53474">
    <property type="entry name" value="alpha/beta-Hydrolases"/>
    <property type="match status" value="1"/>
</dbReference>
<name>A0A163Y6M3_9BACL</name>
<organism evidence="2 3">
    <name type="scientific">Paenibacillus elgii</name>
    <dbReference type="NCBI Taxonomy" id="189691"/>
    <lineage>
        <taxon>Bacteria</taxon>
        <taxon>Bacillati</taxon>
        <taxon>Bacillota</taxon>
        <taxon>Bacilli</taxon>
        <taxon>Bacillales</taxon>
        <taxon>Paenibacillaceae</taxon>
        <taxon>Paenibacillus</taxon>
    </lineage>
</organism>